<evidence type="ECO:0000259" key="3">
    <source>
        <dbReference type="PROSITE" id="PS50213"/>
    </source>
</evidence>
<dbReference type="RefSeq" id="WP_101718940.1">
    <property type="nucleotide sequence ID" value="NZ_PJRS01000031.1"/>
</dbReference>
<feature type="region of interest" description="Disordered" evidence="1">
    <location>
        <begin position="231"/>
        <end position="341"/>
    </location>
</feature>
<evidence type="ECO:0000313" key="4">
    <source>
        <dbReference type="EMBL" id="PLR23439.1"/>
    </source>
</evidence>
<protein>
    <recommendedName>
        <fullName evidence="3">FAS1 domain-containing protein</fullName>
    </recommendedName>
</protein>
<feature type="compositionally biased region" description="Pro residues" evidence="1">
    <location>
        <begin position="27"/>
        <end position="37"/>
    </location>
</feature>
<dbReference type="InterPro" id="IPR050904">
    <property type="entry name" value="Adhesion/Biosynth-related"/>
</dbReference>
<dbReference type="Proteomes" id="UP000234479">
    <property type="component" value="Unassembled WGS sequence"/>
</dbReference>
<dbReference type="InterPro" id="IPR000782">
    <property type="entry name" value="FAS1_domain"/>
</dbReference>
<dbReference type="Pfam" id="PF02469">
    <property type="entry name" value="Fasciclin"/>
    <property type="match status" value="1"/>
</dbReference>
<organism evidence="4 5">
    <name type="scientific">Caulobacter zeae</name>
    <dbReference type="NCBI Taxonomy" id="2055137"/>
    <lineage>
        <taxon>Bacteria</taxon>
        <taxon>Pseudomonadati</taxon>
        <taxon>Pseudomonadota</taxon>
        <taxon>Alphaproteobacteria</taxon>
        <taxon>Caulobacterales</taxon>
        <taxon>Caulobacteraceae</taxon>
        <taxon>Caulobacter</taxon>
    </lineage>
</organism>
<name>A0A2N5DBK1_9CAUL</name>
<feature type="compositionally biased region" description="Low complexity" evidence="1">
    <location>
        <begin position="38"/>
        <end position="49"/>
    </location>
</feature>
<dbReference type="PROSITE" id="PS50213">
    <property type="entry name" value="FAS1"/>
    <property type="match status" value="1"/>
</dbReference>
<evidence type="ECO:0000256" key="2">
    <source>
        <dbReference type="SAM" id="SignalP"/>
    </source>
</evidence>
<dbReference type="SUPFAM" id="SSF82153">
    <property type="entry name" value="FAS1 domain"/>
    <property type="match status" value="1"/>
</dbReference>
<dbReference type="FunFam" id="2.30.180.10:FF:000014">
    <property type="entry name" value="Stabilin 1"/>
    <property type="match status" value="1"/>
</dbReference>
<feature type="chain" id="PRO_5014639490" description="FAS1 domain-containing protein" evidence="2">
    <location>
        <begin position="23"/>
        <end position="341"/>
    </location>
</feature>
<feature type="signal peptide" evidence="2">
    <location>
        <begin position="1"/>
        <end position="22"/>
    </location>
</feature>
<keyword evidence="2" id="KW-0732">Signal</keyword>
<dbReference type="InterPro" id="IPR036378">
    <property type="entry name" value="FAS1_dom_sf"/>
</dbReference>
<dbReference type="OrthoDB" id="9800666at2"/>
<evidence type="ECO:0000256" key="1">
    <source>
        <dbReference type="SAM" id="MobiDB-lite"/>
    </source>
</evidence>
<comment type="caution">
    <text evidence="4">The sequence shown here is derived from an EMBL/GenBank/DDBJ whole genome shotgun (WGS) entry which is preliminary data.</text>
</comment>
<dbReference type="Gene3D" id="2.30.180.10">
    <property type="entry name" value="FAS1 domain"/>
    <property type="match status" value="1"/>
</dbReference>
<dbReference type="PANTHER" id="PTHR10900:SF77">
    <property type="entry name" value="FI19380P1"/>
    <property type="match status" value="1"/>
</dbReference>
<sequence length="341" mass="33374">MYVTRFLSAAAAMALLSGVAIAQTPDPAAPAQPPAAAPPAATSAPATPAAKVTPNGDLIATAQASGQFTTFLKALDATNLTSVLKSNPNLTVFAPTDAAFAALPAGELDRLMQPANAAQLQKVLTYHVINTKVDSTKITGAKGEVKTVEGSSVTLDGSGASPMVDGANIVQADVMATNGVLHVVDKVLIPKDVPIQAAAAATDDAATSMASATTNSDAMAATDAGADVAAQAAPAAAPAPDQATTPSATDAPADQAMNPTTSPAPADPTAATTAPAADTGTAAPTSATLAASSMAPEQQATLKAGDANVVSNPPVADTPENRKAYGAPMSSAGKRSSAKGN</sequence>
<feature type="compositionally biased region" description="Low complexity" evidence="1">
    <location>
        <begin position="231"/>
        <end position="295"/>
    </location>
</feature>
<reference evidence="4 5" key="1">
    <citation type="submission" date="2017-12" db="EMBL/GenBank/DDBJ databases">
        <title>The genome sequence of Caulobacter sp. 410.</title>
        <authorList>
            <person name="Gao J."/>
            <person name="Mao X."/>
            <person name="Sun J."/>
        </authorList>
    </citation>
    <scope>NUCLEOTIDE SEQUENCE [LARGE SCALE GENOMIC DNA]</scope>
    <source>
        <strain evidence="4 5">410</strain>
    </source>
</reference>
<dbReference type="EMBL" id="PJRS01000031">
    <property type="protein sequence ID" value="PLR23439.1"/>
    <property type="molecule type" value="Genomic_DNA"/>
</dbReference>
<gene>
    <name evidence="4" type="ORF">SGCZBJ_15740</name>
</gene>
<feature type="domain" description="FAS1" evidence="3">
    <location>
        <begin position="55"/>
        <end position="188"/>
    </location>
</feature>
<dbReference type="SMART" id="SM00554">
    <property type="entry name" value="FAS1"/>
    <property type="match status" value="1"/>
</dbReference>
<feature type="region of interest" description="Disordered" evidence="1">
    <location>
        <begin position="26"/>
        <end position="49"/>
    </location>
</feature>
<accession>A0A2N5DBK1</accession>
<evidence type="ECO:0000313" key="5">
    <source>
        <dbReference type="Proteomes" id="UP000234479"/>
    </source>
</evidence>
<dbReference type="PANTHER" id="PTHR10900">
    <property type="entry name" value="PERIOSTIN-RELATED"/>
    <property type="match status" value="1"/>
</dbReference>
<proteinExistence type="predicted"/>
<dbReference type="AlphaFoldDB" id="A0A2N5DBK1"/>
<keyword evidence="5" id="KW-1185">Reference proteome</keyword>